<dbReference type="Gene3D" id="3.40.640.10">
    <property type="entry name" value="Type I PLP-dependent aspartate aminotransferase-like (Major domain)"/>
    <property type="match status" value="2"/>
</dbReference>
<dbReference type="GO" id="GO:0005829">
    <property type="term" value="C:cytosol"/>
    <property type="evidence" value="ECO:0007669"/>
    <property type="project" value="TreeGrafter"/>
</dbReference>
<reference evidence="13" key="1">
    <citation type="submission" date="2015-12" db="EMBL/GenBank/DDBJ databases">
        <authorList>
            <person name="Lodha T.D."/>
            <person name="Chintalapati S."/>
            <person name="Chintalapati V.R."/>
            <person name="Sravanthi T."/>
        </authorList>
    </citation>
    <scope>NUCLEOTIDE SEQUENCE [LARGE SCALE GENOMIC DNA]</scope>
    <source>
        <strain evidence="13">JC133</strain>
    </source>
</reference>
<dbReference type="EMBL" id="LPWH01000124">
    <property type="protein sequence ID" value="POQ98328.1"/>
    <property type="molecule type" value="Genomic_DNA"/>
</dbReference>
<comment type="subunit">
    <text evidence="4">The glycine cleavage system is composed of four proteins: P, T, L and H.</text>
</comment>
<dbReference type="NCBIfam" id="NF003346">
    <property type="entry name" value="PRK04366.1"/>
    <property type="match status" value="1"/>
</dbReference>
<dbReference type="InterPro" id="IPR015421">
    <property type="entry name" value="PyrdxlP-dep_Trfase_major"/>
</dbReference>
<dbReference type="Pfam" id="PF21478">
    <property type="entry name" value="GcvP2_C"/>
    <property type="match status" value="1"/>
</dbReference>
<evidence type="ECO:0000256" key="2">
    <source>
        <dbReference type="ARBA" id="ARBA00003788"/>
    </source>
</evidence>
<dbReference type="Gene3D" id="3.90.1150.10">
    <property type="entry name" value="Aspartate Aminotransferase, domain 1"/>
    <property type="match status" value="2"/>
</dbReference>
<feature type="modified residue" description="N6-(pyridoxal phosphate)lysine" evidence="9">
    <location>
        <position position="707"/>
    </location>
</feature>
<dbReference type="GO" id="GO:0019464">
    <property type="term" value="P:glycine decarboxylation via glycine cleavage system"/>
    <property type="evidence" value="ECO:0007669"/>
    <property type="project" value="TreeGrafter"/>
</dbReference>
<protein>
    <recommendedName>
        <fullName evidence="5">glycine dehydrogenase (aminomethyl-transferring)</fullName>
        <ecNumber evidence="5">1.4.4.2</ecNumber>
    </recommendedName>
</protein>
<evidence type="ECO:0000256" key="5">
    <source>
        <dbReference type="ARBA" id="ARBA00012134"/>
    </source>
</evidence>
<evidence type="ECO:0000256" key="4">
    <source>
        <dbReference type="ARBA" id="ARBA00011690"/>
    </source>
</evidence>
<name>A0A2S4JFI9_9SPIO</name>
<dbReference type="FunFam" id="3.40.640.10:FF:000224">
    <property type="entry name" value="Probable glycine dehydrogenase (decarboxylating) subunit 2"/>
    <property type="match status" value="1"/>
</dbReference>
<comment type="catalytic activity">
    <reaction evidence="8">
        <text>N(6)-[(R)-lipoyl]-L-lysyl-[glycine-cleavage complex H protein] + glycine + H(+) = N(6)-[(R)-S(8)-aminomethyldihydrolipoyl]-L-lysyl-[glycine-cleavage complex H protein] + CO2</text>
        <dbReference type="Rhea" id="RHEA:24304"/>
        <dbReference type="Rhea" id="RHEA-COMP:10494"/>
        <dbReference type="Rhea" id="RHEA-COMP:10495"/>
        <dbReference type="ChEBI" id="CHEBI:15378"/>
        <dbReference type="ChEBI" id="CHEBI:16526"/>
        <dbReference type="ChEBI" id="CHEBI:57305"/>
        <dbReference type="ChEBI" id="CHEBI:83099"/>
        <dbReference type="ChEBI" id="CHEBI:83143"/>
        <dbReference type="EC" id="1.4.4.2"/>
    </reaction>
</comment>
<evidence type="ECO:0000256" key="8">
    <source>
        <dbReference type="ARBA" id="ARBA00049026"/>
    </source>
</evidence>
<keyword evidence="6 9" id="KW-0663">Pyridoxal phosphate</keyword>
<dbReference type="InterPro" id="IPR003437">
    <property type="entry name" value="GcvP"/>
</dbReference>
<dbReference type="InterPro" id="IPR049316">
    <property type="entry name" value="GDC-P_C"/>
</dbReference>
<dbReference type="GO" id="GO:0005960">
    <property type="term" value="C:glycine cleavage complex"/>
    <property type="evidence" value="ECO:0007669"/>
    <property type="project" value="TreeGrafter"/>
</dbReference>
<comment type="similarity">
    <text evidence="3">Belongs to the GcvP family.</text>
</comment>
<accession>A0A2S4JFI9</accession>
<dbReference type="InterPro" id="IPR020581">
    <property type="entry name" value="GDC_P"/>
</dbReference>
<keyword evidence="7" id="KW-0560">Oxidoreductase</keyword>
<dbReference type="GO" id="GO:0016594">
    <property type="term" value="F:glycine binding"/>
    <property type="evidence" value="ECO:0007669"/>
    <property type="project" value="TreeGrafter"/>
</dbReference>
<dbReference type="NCBIfam" id="TIGR00461">
    <property type="entry name" value="gcvP"/>
    <property type="match status" value="1"/>
</dbReference>
<comment type="cofactor">
    <cofactor evidence="1 9">
        <name>pyridoxal 5'-phosphate</name>
        <dbReference type="ChEBI" id="CHEBI:597326"/>
    </cofactor>
</comment>
<dbReference type="EC" id="1.4.4.2" evidence="5"/>
<evidence type="ECO:0000256" key="9">
    <source>
        <dbReference type="PIRSR" id="PIRSR603437-50"/>
    </source>
</evidence>
<dbReference type="InterPro" id="IPR015424">
    <property type="entry name" value="PyrdxlP-dep_Trfase"/>
</dbReference>
<proteinExistence type="inferred from homology"/>
<dbReference type="FunFam" id="3.40.640.10:FF:000199">
    <property type="entry name" value="Glycine dehydrogenase [decarboxylating], mitochondrial"/>
    <property type="match status" value="1"/>
</dbReference>
<dbReference type="SUPFAM" id="SSF53383">
    <property type="entry name" value="PLP-dependent transferases"/>
    <property type="match status" value="2"/>
</dbReference>
<dbReference type="PANTHER" id="PTHR11773:SF1">
    <property type="entry name" value="GLYCINE DEHYDROGENASE (DECARBOXYLATING), MITOCHONDRIAL"/>
    <property type="match status" value="1"/>
</dbReference>
<evidence type="ECO:0000313" key="12">
    <source>
        <dbReference type="EMBL" id="POQ98328.1"/>
    </source>
</evidence>
<sequence length="947" mass="102816">MLERSQEFSRRHLGPTRSDQHTMLTRIGAASMEALLKETIPAEIRLARPLNLPRALTEDQVLARLREIASRNRPLRSLIGQGYADTITPPVIQRNVLEDPGWYTQYTPYQAEISQGRLEALMNYQTMIVSLTEMDISNASLLDEATAAAEAMTMALRHHRGPLRRGGTAGRKTLLADPALHPQTIAHLRSRAEPLGVEVRETPPAEWTPGEETFAGILQYPDTLGIAREGGSLAEKLHQAGALLIVATDLLALTILAPPGSWGADIVLGNTQRFGVPPGFGGPHAAFLATREALKRLMPGRLVGESLDRGGNPALRLALQTREQHIRRDKATSNICTAQVLPAILAAFYAIYHGPEGLTTIARRVSLLANALREAASRAGLPVLPGTIFDTVTLLVEGPAQTALLASAEAAGFNLRKHSRGIGITLDERSTPEEVLRLLRALGVSLGEERLEVLLGETSWRPHPWLERRTPFLQQEVFRQHRSETALLRYLTRLRSRDLSLAHSMIPLGSCTMKLNPTAAMMPITWQDFSSLHPYAPPGQAEGYRLLTEELSAWLCEITGFAGCTLQPNSGAHGEFTGLMIIRSWHLSRGDANRRVCLVPDSAHGTNPASAAMAGMEVVVVKSTPQGRIDLTDLEEKARLHEKNLAALMVTYPSTCGIFEEDITTALEIVHRRGGQVYLDGANMNAQVGLTSPGAIGADVCHLNLHKTFAIPHGGGGPGVGPVLVAAHLTPFLPGTLDDPGPTGVMVAAPAGSASILPIPYAYIAMLGGEGLRAATEQAILSANYIASRLAPHLDLAYTGPGGRVAHECILDFRRLERETGVTVEDVAKRLADYGFHAPTMSWPVQGTLMVEPTESESLEELDRFCDAMIGITREIGAIARGEIALDESPLRNAPHTAADITGPWERPYTREEAVYPAPWCREHKFWPPVGRVDNVQGDRHLICSCQ</sequence>
<dbReference type="InterPro" id="IPR015422">
    <property type="entry name" value="PyrdxlP-dep_Trfase_small"/>
</dbReference>
<evidence type="ECO:0000259" key="11">
    <source>
        <dbReference type="Pfam" id="PF21478"/>
    </source>
</evidence>
<dbReference type="InterPro" id="IPR049315">
    <property type="entry name" value="GDC-P_N"/>
</dbReference>
<dbReference type="GO" id="GO:0004375">
    <property type="term" value="F:glycine dehydrogenase (decarboxylating) activity"/>
    <property type="evidence" value="ECO:0007669"/>
    <property type="project" value="UniProtKB-EC"/>
</dbReference>
<dbReference type="Proteomes" id="UP000237350">
    <property type="component" value="Unassembled WGS sequence"/>
</dbReference>
<keyword evidence="13" id="KW-1185">Reference proteome</keyword>
<feature type="domain" description="Glycine dehydrogenase C-terminal" evidence="11">
    <location>
        <begin position="775"/>
        <end position="896"/>
    </location>
</feature>
<evidence type="ECO:0000256" key="3">
    <source>
        <dbReference type="ARBA" id="ARBA00010756"/>
    </source>
</evidence>
<gene>
    <name evidence="12" type="ORF">AU468_13800</name>
</gene>
<dbReference type="AlphaFoldDB" id="A0A2S4JFI9"/>
<dbReference type="GO" id="GO:0030170">
    <property type="term" value="F:pyridoxal phosphate binding"/>
    <property type="evidence" value="ECO:0007669"/>
    <property type="project" value="TreeGrafter"/>
</dbReference>
<feature type="domain" description="Glycine cleavage system P-protein N-terminal" evidence="10">
    <location>
        <begin position="481"/>
        <end position="737"/>
    </location>
</feature>
<evidence type="ECO:0000256" key="6">
    <source>
        <dbReference type="ARBA" id="ARBA00022898"/>
    </source>
</evidence>
<comment type="function">
    <text evidence="2">The glycine cleavage system catalyzes the degradation of glycine. The P protein binds the alpha-amino group of glycine through its pyridoxal phosphate cofactor; CO(2) is released and the remaining methylamine moiety is then transferred to the lipoamide cofactor of the H protein.</text>
</comment>
<evidence type="ECO:0000256" key="1">
    <source>
        <dbReference type="ARBA" id="ARBA00001933"/>
    </source>
</evidence>
<evidence type="ECO:0000256" key="7">
    <source>
        <dbReference type="ARBA" id="ARBA00023002"/>
    </source>
</evidence>
<dbReference type="PANTHER" id="PTHR11773">
    <property type="entry name" value="GLYCINE DEHYDROGENASE, DECARBOXYLATING"/>
    <property type="match status" value="1"/>
</dbReference>
<dbReference type="Pfam" id="PF02347">
    <property type="entry name" value="GDC-P"/>
    <property type="match status" value="2"/>
</dbReference>
<feature type="domain" description="Glycine cleavage system P-protein N-terminal" evidence="10">
    <location>
        <begin position="10"/>
        <end position="441"/>
    </location>
</feature>
<evidence type="ECO:0000313" key="13">
    <source>
        <dbReference type="Proteomes" id="UP000237350"/>
    </source>
</evidence>
<dbReference type="CDD" id="cd00613">
    <property type="entry name" value="GDC-P"/>
    <property type="match status" value="2"/>
</dbReference>
<comment type="caution">
    <text evidence="12">The sequence shown here is derived from an EMBL/GenBank/DDBJ whole genome shotgun (WGS) entry which is preliminary data.</text>
</comment>
<evidence type="ECO:0000259" key="10">
    <source>
        <dbReference type="Pfam" id="PF02347"/>
    </source>
</evidence>
<organism evidence="12 13">
    <name type="scientific">Alkalispirochaeta sphaeroplastigenens</name>
    <dbReference type="NCBI Taxonomy" id="1187066"/>
    <lineage>
        <taxon>Bacteria</taxon>
        <taxon>Pseudomonadati</taxon>
        <taxon>Spirochaetota</taxon>
        <taxon>Spirochaetia</taxon>
        <taxon>Spirochaetales</taxon>
        <taxon>Spirochaetaceae</taxon>
        <taxon>Alkalispirochaeta</taxon>
    </lineage>
</organism>